<evidence type="ECO:0000313" key="4">
    <source>
        <dbReference type="EMBL" id="CUP92171.1"/>
    </source>
</evidence>
<dbReference type="InterPro" id="IPR045951">
    <property type="entry name" value="DUF6371"/>
</dbReference>
<evidence type="ECO:0000259" key="3">
    <source>
        <dbReference type="Pfam" id="PF21957"/>
    </source>
</evidence>
<gene>
    <name evidence="4" type="ORF">ERS852511_03656</name>
</gene>
<evidence type="ECO:0000313" key="5">
    <source>
        <dbReference type="Proteomes" id="UP000095576"/>
    </source>
</evidence>
<sequence>MENIQRLTRDIFVGFDTFLTRNDNNDKSDTPKKKHTMSTHRFILEPYKGISTRHTCPNCHRQRCFSKYIDTEKQIQFPKYVGRCDHEQKCGYHFTPRDYFEQNPSEKDKLAENSFRNYAPIKEIQPIATSYIDLDIVNQSLRGYPTNKLFQFLSAQFGETETLKLMKKYKVGTSKYWDGATVFWQTDNQNKVRTGKIMLYNSETGKRIKEPYNHVTWVHSVLHKGDYNLKQCFFGEHLLSEDKSRPVALVESEKTALVASYYLPQFLWIASGGKNGCFNANSLSVLAGRTVVLFPDLGATDYWQSKIGLMKRYGIEVQMFDYLEAHANEKERKEGYDIADYLLKVKPDEAILQQMIKRNPVLKTLIETFGLKLVSVQQGTPRPKVSPPKKRGFRLWT</sequence>
<dbReference type="EMBL" id="CZAP01000016">
    <property type="protein sequence ID" value="CUP92171.1"/>
    <property type="molecule type" value="Genomic_DNA"/>
</dbReference>
<dbReference type="NCBIfam" id="NF040506">
    <property type="entry name" value="PG0870_Nterm"/>
    <property type="match status" value="1"/>
</dbReference>
<accession>A0A174S744</accession>
<dbReference type="AlphaFoldDB" id="A0A174S744"/>
<organism evidence="4 5">
    <name type="scientific">Bacteroides thetaiotaomicron</name>
    <dbReference type="NCBI Taxonomy" id="818"/>
    <lineage>
        <taxon>Bacteria</taxon>
        <taxon>Pseudomonadati</taxon>
        <taxon>Bacteroidota</taxon>
        <taxon>Bacteroidia</taxon>
        <taxon>Bacteroidales</taxon>
        <taxon>Bacteroidaceae</taxon>
        <taxon>Bacteroides</taxon>
    </lineage>
</organism>
<name>A0A174S744_BACT4</name>
<evidence type="ECO:0000256" key="1">
    <source>
        <dbReference type="SAM" id="MobiDB-lite"/>
    </source>
</evidence>
<dbReference type="InterPro" id="IPR047731">
    <property type="entry name" value="Zinc_ribbon_put"/>
</dbReference>
<evidence type="ECO:0000259" key="2">
    <source>
        <dbReference type="Pfam" id="PF19898"/>
    </source>
</evidence>
<feature type="domain" description="DUF6371" evidence="2">
    <location>
        <begin position="147"/>
        <end position="297"/>
    </location>
</feature>
<feature type="region of interest" description="Disordered" evidence="1">
    <location>
        <begin position="378"/>
        <end position="397"/>
    </location>
</feature>
<dbReference type="Pfam" id="PF21957">
    <property type="entry name" value="Zn_ribbon_16"/>
    <property type="match status" value="1"/>
</dbReference>
<evidence type="ECO:0008006" key="6">
    <source>
        <dbReference type="Google" id="ProtNLM"/>
    </source>
</evidence>
<dbReference type="Pfam" id="PF19898">
    <property type="entry name" value="DUF6371"/>
    <property type="match status" value="1"/>
</dbReference>
<protein>
    <recommendedName>
        <fullName evidence="6">Toprim domain-containing protein</fullName>
    </recommendedName>
</protein>
<feature type="domain" description="Zinc beta-ribbon finger putative" evidence="3">
    <location>
        <begin position="40"/>
        <end position="104"/>
    </location>
</feature>
<dbReference type="Proteomes" id="UP000095576">
    <property type="component" value="Unassembled WGS sequence"/>
</dbReference>
<feature type="compositionally biased region" description="Basic residues" evidence="1">
    <location>
        <begin position="387"/>
        <end position="397"/>
    </location>
</feature>
<reference evidence="4 5" key="1">
    <citation type="submission" date="2015-09" db="EMBL/GenBank/DDBJ databases">
        <authorList>
            <consortium name="Pathogen Informatics"/>
        </authorList>
    </citation>
    <scope>NUCLEOTIDE SEQUENCE [LARGE SCALE GENOMIC DNA]</scope>
    <source>
        <strain evidence="4 5">2789STDY5834899</strain>
    </source>
</reference>
<proteinExistence type="predicted"/>